<evidence type="ECO:0008006" key="4">
    <source>
        <dbReference type="Google" id="ProtNLM"/>
    </source>
</evidence>
<dbReference type="EMBL" id="AGCU01065220">
    <property type="status" value="NOT_ANNOTATED_CDS"/>
    <property type="molecule type" value="Genomic_DNA"/>
</dbReference>
<proteinExistence type="predicted"/>
<dbReference type="InterPro" id="IPR028104">
    <property type="entry name" value="DUF4553"/>
</dbReference>
<dbReference type="HOGENOM" id="CLU_525392_0_0_1"/>
<name>K7FPQ1_PELSI</name>
<dbReference type="EMBL" id="AGCU01065221">
    <property type="status" value="NOT_ANNOTATED_CDS"/>
    <property type="molecule type" value="Genomic_DNA"/>
</dbReference>
<feature type="compositionally biased region" description="Low complexity" evidence="1">
    <location>
        <begin position="497"/>
        <end position="507"/>
    </location>
</feature>
<reference evidence="3" key="1">
    <citation type="submission" date="2011-10" db="EMBL/GenBank/DDBJ databases">
        <authorList>
            <consortium name="Soft-shell Turtle Genome Consortium"/>
        </authorList>
    </citation>
    <scope>NUCLEOTIDE SEQUENCE [LARGE SCALE GENOMIC DNA]</scope>
    <source>
        <strain evidence="3">Daiwa-1</strain>
    </source>
</reference>
<feature type="compositionally biased region" description="Basic and acidic residues" evidence="1">
    <location>
        <begin position="103"/>
        <end position="117"/>
    </location>
</feature>
<dbReference type="GeneTree" id="ENSGT00940000154965"/>
<evidence type="ECO:0000313" key="3">
    <source>
        <dbReference type="Proteomes" id="UP000007267"/>
    </source>
</evidence>
<sequence>CLQIRLLKRPGAKRFRREVQLHGAASVCFPQGSFHKALLRNIQAPGCSKRALGRGPKQRGRGEGGMTTRQTYRSRLSNEGAVAREGPSREGSPTTGGPSQSGEKLEICVEANSDKRSVLLPRDSGAGVQGAEQSARKAGDGDAPADTAVDTGQVQQQDLSSSPPGARGKSGSKAPPAKSWKHKSLALPVYNLRHSPAPLEAAKKSPEALQVTPSQQEEASSGHPDPLGWKEVDPPAEDRPKFVEWCAEEETQELIADFNAQYARVQRGWIQLEREAQPAPKAKNKADKLKEIWKSKKRTRKCRASLEAQKLSPVQMLFLKAFKLSNVCRWFLETTETRSLVIVKKLNTRLPGDVPPIKIPLQKFCSAGLYPSSLQAERLKKHLKKFAAATPAKNNLKNQKLWARLREGADRAEPDGGRGGGAGELSSVESKPSRKSVCINPLMSPKLALQVKADVFPAKPAPAEAAAKGRKGKSRPQEGAPPKAAPRPGRKRTLRESSGVPGPSPSSSRDRPPAPQGSK</sequence>
<feature type="region of interest" description="Disordered" evidence="1">
    <location>
        <begin position="47"/>
        <end position="182"/>
    </location>
</feature>
<dbReference type="Ensembl" id="ENSPSIT00000010062.1">
    <property type="protein sequence ID" value="ENSPSIP00000010011.1"/>
    <property type="gene ID" value="ENSPSIG00000009090.1"/>
</dbReference>
<dbReference type="AlphaFoldDB" id="K7FPQ1"/>
<feature type="compositionally biased region" description="Low complexity" evidence="1">
    <location>
        <begin position="91"/>
        <end position="102"/>
    </location>
</feature>
<evidence type="ECO:0000256" key="1">
    <source>
        <dbReference type="SAM" id="MobiDB-lite"/>
    </source>
</evidence>
<reference evidence="2" key="3">
    <citation type="submission" date="2025-08" db="UniProtKB">
        <authorList>
            <consortium name="Ensembl"/>
        </authorList>
    </citation>
    <scope>IDENTIFICATION</scope>
</reference>
<feature type="region of interest" description="Disordered" evidence="1">
    <location>
        <begin position="460"/>
        <end position="519"/>
    </location>
</feature>
<protein>
    <recommendedName>
        <fullName evidence="4">Ligand dependent nuclear receptor corepressor</fullName>
    </recommendedName>
</protein>
<dbReference type="Pfam" id="PF15090">
    <property type="entry name" value="DUF4553"/>
    <property type="match status" value="2"/>
</dbReference>
<reference evidence="2" key="4">
    <citation type="submission" date="2025-09" db="UniProtKB">
        <authorList>
            <consortium name="Ensembl"/>
        </authorList>
    </citation>
    <scope>IDENTIFICATION</scope>
</reference>
<feature type="region of interest" description="Disordered" evidence="1">
    <location>
        <begin position="196"/>
        <end position="234"/>
    </location>
</feature>
<accession>K7FPQ1</accession>
<dbReference type="Proteomes" id="UP000007267">
    <property type="component" value="Unassembled WGS sequence"/>
</dbReference>
<reference evidence="3" key="2">
    <citation type="journal article" date="2013" name="Nat. Genet.">
        <title>The draft genomes of soft-shell turtle and green sea turtle yield insights into the development and evolution of the turtle-specific body plan.</title>
        <authorList>
            <person name="Wang Z."/>
            <person name="Pascual-Anaya J."/>
            <person name="Zadissa A."/>
            <person name="Li W."/>
            <person name="Niimura Y."/>
            <person name="Huang Z."/>
            <person name="Li C."/>
            <person name="White S."/>
            <person name="Xiong Z."/>
            <person name="Fang D."/>
            <person name="Wang B."/>
            <person name="Ming Y."/>
            <person name="Chen Y."/>
            <person name="Zheng Y."/>
            <person name="Kuraku S."/>
            <person name="Pignatelli M."/>
            <person name="Herrero J."/>
            <person name="Beal K."/>
            <person name="Nozawa M."/>
            <person name="Li Q."/>
            <person name="Wang J."/>
            <person name="Zhang H."/>
            <person name="Yu L."/>
            <person name="Shigenobu S."/>
            <person name="Wang J."/>
            <person name="Liu J."/>
            <person name="Flicek P."/>
            <person name="Searle S."/>
            <person name="Wang J."/>
            <person name="Kuratani S."/>
            <person name="Yin Y."/>
            <person name="Aken B."/>
            <person name="Zhang G."/>
            <person name="Irie N."/>
        </authorList>
    </citation>
    <scope>NUCLEOTIDE SEQUENCE [LARGE SCALE GENOMIC DNA]</scope>
    <source>
        <strain evidence="3">Daiwa-1</strain>
    </source>
</reference>
<feature type="compositionally biased region" description="Polar residues" evidence="1">
    <location>
        <begin position="150"/>
        <end position="163"/>
    </location>
</feature>
<dbReference type="PANTHER" id="PTHR14931:SF2">
    <property type="entry name" value="LIGAND DEPENDENT NUCLEAR RECEPTOR COREPRESSOR"/>
    <property type="match status" value="1"/>
</dbReference>
<evidence type="ECO:0000313" key="2">
    <source>
        <dbReference type="Ensembl" id="ENSPSIP00000010011.1"/>
    </source>
</evidence>
<dbReference type="eggNOG" id="KOG4565">
    <property type="taxonomic scope" value="Eukaryota"/>
</dbReference>
<organism evidence="2 3">
    <name type="scientific">Pelodiscus sinensis</name>
    <name type="common">Chinese softshell turtle</name>
    <name type="synonym">Trionyx sinensis</name>
    <dbReference type="NCBI Taxonomy" id="13735"/>
    <lineage>
        <taxon>Eukaryota</taxon>
        <taxon>Metazoa</taxon>
        <taxon>Chordata</taxon>
        <taxon>Craniata</taxon>
        <taxon>Vertebrata</taxon>
        <taxon>Euteleostomi</taxon>
        <taxon>Archelosauria</taxon>
        <taxon>Testudinata</taxon>
        <taxon>Testudines</taxon>
        <taxon>Cryptodira</taxon>
        <taxon>Trionychia</taxon>
        <taxon>Trionychidae</taxon>
        <taxon>Pelodiscus</taxon>
    </lineage>
</organism>
<feature type="region of interest" description="Disordered" evidence="1">
    <location>
        <begin position="409"/>
        <end position="435"/>
    </location>
</feature>
<feature type="compositionally biased region" description="Polar residues" evidence="1">
    <location>
        <begin position="67"/>
        <end position="77"/>
    </location>
</feature>
<dbReference type="PANTHER" id="PTHR14931">
    <property type="entry name" value="GENE 340-RELATED"/>
    <property type="match status" value="1"/>
</dbReference>
<keyword evidence="3" id="KW-1185">Reference proteome</keyword>